<keyword evidence="10" id="KW-0067">ATP-binding</keyword>
<dbReference type="RefSeq" id="XP_013395583.1">
    <property type="nucleotide sequence ID" value="XM_013540129.2"/>
</dbReference>
<dbReference type="OrthoDB" id="1724672at2759"/>
<dbReference type="InterPro" id="IPR036117">
    <property type="entry name" value="DhaL_dom_sf"/>
</dbReference>
<dbReference type="PANTHER" id="PTHR28629:SF4">
    <property type="entry name" value="TRIOKINASE_FMN CYCLASE"/>
    <property type="match status" value="1"/>
</dbReference>
<comment type="catalytic activity">
    <reaction evidence="17">
        <text>dihydroxyacetone + ATP = dihydroxyacetone phosphate + ADP + H(+)</text>
        <dbReference type="Rhea" id="RHEA:15773"/>
        <dbReference type="ChEBI" id="CHEBI:15378"/>
        <dbReference type="ChEBI" id="CHEBI:16016"/>
        <dbReference type="ChEBI" id="CHEBI:30616"/>
        <dbReference type="ChEBI" id="CHEBI:57642"/>
        <dbReference type="ChEBI" id="CHEBI:456216"/>
        <dbReference type="EC" id="2.7.1.29"/>
    </reaction>
</comment>
<comment type="catalytic activity">
    <reaction evidence="15">
        <text>D-glyceraldehyde + ATP = D-glyceraldehyde 3-phosphate + ADP + H(+)</text>
        <dbReference type="Rhea" id="RHEA:13941"/>
        <dbReference type="ChEBI" id="CHEBI:15378"/>
        <dbReference type="ChEBI" id="CHEBI:17378"/>
        <dbReference type="ChEBI" id="CHEBI:30616"/>
        <dbReference type="ChEBI" id="CHEBI:59776"/>
        <dbReference type="ChEBI" id="CHEBI:456216"/>
        <dbReference type="EC" id="2.7.1.28"/>
    </reaction>
</comment>
<feature type="domain" description="DhaL" evidence="20">
    <location>
        <begin position="386"/>
        <end position="588"/>
    </location>
</feature>
<dbReference type="Gene3D" id="3.30.1180.20">
    <property type="entry name" value="Dihydroxyacetone kinase, domain 2"/>
    <property type="match status" value="1"/>
</dbReference>
<evidence type="ECO:0000256" key="1">
    <source>
        <dbReference type="ARBA" id="ARBA00004778"/>
    </source>
</evidence>
<dbReference type="SUPFAM" id="SSF82549">
    <property type="entry name" value="DAK1/DegV-like"/>
    <property type="match status" value="1"/>
</dbReference>
<dbReference type="PROSITE" id="PS51481">
    <property type="entry name" value="DHAK"/>
    <property type="match status" value="1"/>
</dbReference>
<proteinExistence type="inferred from homology"/>
<feature type="binding site" evidence="19">
    <location>
        <position position="119"/>
    </location>
    <ligand>
        <name>substrate</name>
    </ligand>
</feature>
<evidence type="ECO:0000256" key="7">
    <source>
        <dbReference type="ARBA" id="ARBA00022679"/>
    </source>
</evidence>
<evidence type="ECO:0000256" key="2">
    <source>
        <dbReference type="ARBA" id="ARBA00008757"/>
    </source>
</evidence>
<evidence type="ECO:0000256" key="15">
    <source>
        <dbReference type="ARBA" id="ARBA00047974"/>
    </source>
</evidence>
<dbReference type="AlphaFoldDB" id="A0A1S3IBP5"/>
<dbReference type="KEGG" id="lak:106162726"/>
<evidence type="ECO:0000256" key="19">
    <source>
        <dbReference type="PIRSR" id="PIRSR612734-2"/>
    </source>
</evidence>
<dbReference type="Gene3D" id="1.25.40.340">
    <property type="match status" value="1"/>
</dbReference>
<dbReference type="PROSITE" id="PS51480">
    <property type="entry name" value="DHAL"/>
    <property type="match status" value="1"/>
</dbReference>
<name>A0A1S3IBP5_LINAN</name>
<dbReference type="InParanoid" id="A0A1S3IBP5"/>
<comment type="subunit">
    <text evidence="14">Homodimer. Interacts with IFIH1 (via the CARD domains), the interaction is inhibited by viral infection.</text>
</comment>
<reference evidence="23" key="1">
    <citation type="submission" date="2025-08" db="UniProtKB">
        <authorList>
            <consortium name="RefSeq"/>
        </authorList>
    </citation>
    <scope>IDENTIFICATION</scope>
    <source>
        <tissue evidence="23">Gonads</tissue>
    </source>
</reference>
<dbReference type="NCBIfam" id="NF011049">
    <property type="entry name" value="PRK14479.1"/>
    <property type="match status" value="1"/>
</dbReference>
<comment type="pathway">
    <text evidence="1">Polyol metabolism; glycerol fermentation; glycerone phosphate from glycerol (oxidative route): step 2/2.</text>
</comment>
<sequence>MSQAKGKKLINTVERCVDDSLEGFVAVNPGARLLQGHRVVVRSDIEEYKASGKVAVISGGGSGHEPAHPGYVGRGMLSAAVCGAVFASPPPNSILAGIRAVGKGNKGGVLLVVKNYTGDRINFGLAAERGKSEGIKVDMVVIGEDCALTSHDKTAGRRGLGGTIFLHKLAGALAEEGRPLEEIVRICTEATQNMGTIGIALSPCSLPGQGPTFQLGEDEMELGLGVHGEAGVKRMKLLTAKETVEAMIAHMTNKNSSTHLDINKGDKVAVLVNNLGGTSVLELTLMAGEVIRSIENKGVLVQRAFCGSFMTSLEMAGVIVTVMHLNDVRAKCLDAATSAPGWSPPFLAPGMTNRETPERMPADDADLSDMIVTSGEGLTVDADTGKLLYSILKAICETLISQESSLNQLDSQTGDGDCGSTLKAGAEGILKYLGTETSPGLPVTHPQNLLLSLACLVERWMGGSSGAMYSLFVTAAAAVVAHDVSATGWCSAFQKGMQAISKYGGAEPGDRTMLDSMNAAYNTLVANLSSSSPIDAFEAAVKAAEQAAADTANMTARAGRASYVSKDLQTQPDAGAVAVSVWLKAIYLTLKKS</sequence>
<dbReference type="NCBIfam" id="TIGR02361">
    <property type="entry name" value="dak_ATP"/>
    <property type="match status" value="1"/>
</dbReference>
<dbReference type="FunFam" id="3.40.50.10440:FF:000001">
    <property type="entry name" value="Dihydroxyacetone kinase, DhaK subunit"/>
    <property type="match status" value="1"/>
</dbReference>
<evidence type="ECO:0000313" key="23">
    <source>
        <dbReference type="RefSeq" id="XP_013395583.1"/>
    </source>
</evidence>
<dbReference type="PANTHER" id="PTHR28629">
    <property type="entry name" value="TRIOKINASE/FMN CYCLASE"/>
    <property type="match status" value="1"/>
</dbReference>
<gene>
    <name evidence="23" type="primary">LOC106162726</name>
</gene>
<evidence type="ECO:0000256" key="16">
    <source>
        <dbReference type="ARBA" id="ARBA00048526"/>
    </source>
</evidence>
<dbReference type="InterPro" id="IPR004007">
    <property type="entry name" value="DhaL_dom"/>
</dbReference>
<evidence type="ECO:0000259" key="20">
    <source>
        <dbReference type="PROSITE" id="PS51480"/>
    </source>
</evidence>
<dbReference type="SMART" id="SM01120">
    <property type="entry name" value="Dak2"/>
    <property type="match status" value="1"/>
</dbReference>
<dbReference type="Pfam" id="PF02734">
    <property type="entry name" value="Dak2"/>
    <property type="match status" value="1"/>
</dbReference>
<evidence type="ECO:0000313" key="22">
    <source>
        <dbReference type="Proteomes" id="UP000085678"/>
    </source>
</evidence>
<evidence type="ECO:0000256" key="5">
    <source>
        <dbReference type="ARBA" id="ARBA00012578"/>
    </source>
</evidence>
<keyword evidence="22" id="KW-1185">Reference proteome</keyword>
<dbReference type="FunFam" id="1.25.40.340:FF:000001">
    <property type="entry name" value="Dihydroxyacetone kinase 1"/>
    <property type="match status" value="1"/>
</dbReference>
<dbReference type="Pfam" id="PF02733">
    <property type="entry name" value="Dak1"/>
    <property type="match status" value="1"/>
</dbReference>
<dbReference type="GO" id="GO:0004371">
    <property type="term" value="F:glycerone kinase activity"/>
    <property type="evidence" value="ECO:0007669"/>
    <property type="project" value="UniProtKB-EC"/>
</dbReference>
<feature type="domain" description="DhaK" evidence="21">
    <location>
        <begin position="12"/>
        <end position="342"/>
    </location>
</feature>
<evidence type="ECO:0000256" key="9">
    <source>
        <dbReference type="ARBA" id="ARBA00022777"/>
    </source>
</evidence>
<dbReference type="EC" id="4.6.1.15" evidence="5"/>
<comment type="function">
    <text evidence="13">Catalyzes both the phosphorylation of dihydroxyacetone and of glyceraldehyde, and the splitting of ribonucleoside diphosphate-X compounds among which FAD is the best substrate. Represses IFIH1-mediated cellular antiviral response.</text>
</comment>
<evidence type="ECO:0000256" key="18">
    <source>
        <dbReference type="PIRSR" id="PIRSR612734-1"/>
    </source>
</evidence>
<dbReference type="STRING" id="7574.A0A1S3IBP5"/>
<evidence type="ECO:0000256" key="6">
    <source>
        <dbReference type="ARBA" id="ARBA00018932"/>
    </source>
</evidence>
<comment type="similarity">
    <text evidence="2">Belongs to the dihydroxyacetone kinase (DAK) family.</text>
</comment>
<feature type="binding site" evidence="19">
    <location>
        <position position="114"/>
    </location>
    <ligand>
        <name>substrate</name>
    </ligand>
</feature>
<evidence type="ECO:0000256" key="14">
    <source>
        <dbReference type="ARBA" id="ARBA00046681"/>
    </source>
</evidence>
<evidence type="ECO:0000256" key="17">
    <source>
        <dbReference type="ARBA" id="ARBA00048898"/>
    </source>
</evidence>
<evidence type="ECO:0000256" key="11">
    <source>
        <dbReference type="ARBA" id="ARBA00023285"/>
    </source>
</evidence>
<dbReference type="InterPro" id="IPR004006">
    <property type="entry name" value="DhaK_dom"/>
</dbReference>
<dbReference type="Proteomes" id="UP000085678">
    <property type="component" value="Unplaced"/>
</dbReference>
<dbReference type="GO" id="GO:0050354">
    <property type="term" value="F:triokinase activity"/>
    <property type="evidence" value="ECO:0007669"/>
    <property type="project" value="UniProtKB-EC"/>
</dbReference>
<organism evidence="22 23">
    <name type="scientific">Lingula anatina</name>
    <name type="common">Brachiopod</name>
    <name type="synonym">Lingula unguis</name>
    <dbReference type="NCBI Taxonomy" id="7574"/>
    <lineage>
        <taxon>Eukaryota</taxon>
        <taxon>Metazoa</taxon>
        <taxon>Spiralia</taxon>
        <taxon>Lophotrochozoa</taxon>
        <taxon>Brachiopoda</taxon>
        <taxon>Linguliformea</taxon>
        <taxon>Lingulata</taxon>
        <taxon>Lingulida</taxon>
        <taxon>Linguloidea</taxon>
        <taxon>Lingulidae</taxon>
        <taxon>Lingula</taxon>
    </lineage>
</organism>
<keyword evidence="11" id="KW-0170">Cobalt</keyword>
<feature type="active site" description="Tele-hemiaminal-histidine intermediate" evidence="18">
    <location>
        <position position="227"/>
    </location>
</feature>
<dbReference type="Gene3D" id="3.40.50.10440">
    <property type="entry name" value="Dihydroxyacetone kinase, domain 1"/>
    <property type="match status" value="1"/>
</dbReference>
<dbReference type="GeneID" id="106162726"/>
<keyword evidence="8" id="KW-0547">Nucleotide-binding</keyword>
<evidence type="ECO:0000256" key="8">
    <source>
        <dbReference type="ARBA" id="ARBA00022741"/>
    </source>
</evidence>
<dbReference type="GO" id="GO:0005829">
    <property type="term" value="C:cytosol"/>
    <property type="evidence" value="ECO:0007669"/>
    <property type="project" value="TreeGrafter"/>
</dbReference>
<evidence type="ECO:0000256" key="4">
    <source>
        <dbReference type="ARBA" id="ARBA00012110"/>
    </source>
</evidence>
<feature type="binding site" evidence="19">
    <location>
        <begin position="61"/>
        <end position="64"/>
    </location>
    <ligand>
        <name>substrate</name>
    </ligand>
</feature>
<keyword evidence="9" id="KW-0418">Kinase</keyword>
<dbReference type="InterPro" id="IPR012734">
    <property type="entry name" value="DhaK_ATP"/>
</dbReference>
<evidence type="ECO:0000256" key="3">
    <source>
        <dbReference type="ARBA" id="ARBA00012107"/>
    </source>
</evidence>
<keyword evidence="7" id="KW-0808">Transferase</keyword>
<dbReference type="EC" id="2.7.1.28" evidence="4"/>
<dbReference type="InterPro" id="IPR050861">
    <property type="entry name" value="Dihydroxyacetone_Kinase"/>
</dbReference>
<protein>
    <recommendedName>
        <fullName evidence="6">Triokinase/FMN cyclase</fullName>
        <ecNumber evidence="4">2.7.1.28</ecNumber>
        <ecNumber evidence="3">2.7.1.29</ecNumber>
        <ecNumber evidence="5">4.6.1.15</ecNumber>
    </recommendedName>
    <alternativeName>
        <fullName evidence="12">Bifunctional ATP-dependent dihydroxyacetone kinase/FAD-AMP lyase (cyclizing)</fullName>
    </alternativeName>
</protein>
<dbReference type="GO" id="GO:0034012">
    <property type="term" value="F:FAD-AMP lyase (cyclizing) activity"/>
    <property type="evidence" value="ECO:0007669"/>
    <property type="project" value="UniProtKB-EC"/>
</dbReference>
<dbReference type="GO" id="GO:0005524">
    <property type="term" value="F:ATP binding"/>
    <property type="evidence" value="ECO:0007669"/>
    <property type="project" value="UniProtKB-KW"/>
</dbReference>
<dbReference type="SUPFAM" id="SSF101473">
    <property type="entry name" value="DhaL-like"/>
    <property type="match status" value="1"/>
</dbReference>
<evidence type="ECO:0000256" key="10">
    <source>
        <dbReference type="ARBA" id="ARBA00022840"/>
    </source>
</evidence>
<evidence type="ECO:0000259" key="21">
    <source>
        <dbReference type="PROSITE" id="PS51481"/>
    </source>
</evidence>
<evidence type="ECO:0000256" key="13">
    <source>
        <dbReference type="ARBA" id="ARBA00045490"/>
    </source>
</evidence>
<dbReference type="GO" id="GO:0019563">
    <property type="term" value="P:glycerol catabolic process"/>
    <property type="evidence" value="ECO:0007669"/>
    <property type="project" value="TreeGrafter"/>
</dbReference>
<dbReference type="EC" id="2.7.1.29" evidence="3"/>
<comment type="catalytic activity">
    <reaction evidence="16">
        <text>FAD = riboflavin cyclic-4',5'-phosphate + AMP + H(+)</text>
        <dbReference type="Rhea" id="RHEA:13729"/>
        <dbReference type="ChEBI" id="CHEBI:15378"/>
        <dbReference type="ChEBI" id="CHEBI:57692"/>
        <dbReference type="ChEBI" id="CHEBI:76202"/>
        <dbReference type="ChEBI" id="CHEBI:456215"/>
        <dbReference type="EC" id="4.6.1.15"/>
    </reaction>
</comment>
<dbReference type="FunFam" id="3.30.1180.20:FF:000001">
    <property type="entry name" value="Dihydroxyacetone kinase 1"/>
    <property type="match status" value="1"/>
</dbReference>
<evidence type="ECO:0000256" key="12">
    <source>
        <dbReference type="ARBA" id="ARBA00032426"/>
    </source>
</evidence>
<accession>A0A1S3IBP5</accession>